<name>A0AAV2KSU9_KNICA</name>
<protein>
    <submittedName>
        <fullName evidence="2">Uncharacterized protein</fullName>
    </submittedName>
</protein>
<feature type="compositionally biased region" description="Basic residues" evidence="1">
    <location>
        <begin position="1"/>
        <end position="11"/>
    </location>
</feature>
<feature type="region of interest" description="Disordered" evidence="1">
    <location>
        <begin position="1"/>
        <end position="20"/>
    </location>
</feature>
<gene>
    <name evidence="2" type="ORF">KC01_LOCUS20649</name>
</gene>
<proteinExistence type="predicted"/>
<dbReference type="EMBL" id="OZ035841">
    <property type="protein sequence ID" value="CAL1591266.1"/>
    <property type="molecule type" value="Genomic_DNA"/>
</dbReference>
<dbReference type="AlphaFoldDB" id="A0AAV2KSU9"/>
<feature type="region of interest" description="Disordered" evidence="1">
    <location>
        <begin position="102"/>
        <end position="124"/>
    </location>
</feature>
<dbReference type="Proteomes" id="UP001497482">
    <property type="component" value="Chromosome 19"/>
</dbReference>
<sequence>MLRWSQHKLSHRGGSLMSLPTAGLSANHSESRAHNICMCDYGVSGKRAQCSIVTEEPERHTSPAVRGVEEWNSRRLGPGCESMCLQTDPRRGTISHGQAAAAAATATATRTQPWHTQEQTRRFC</sequence>
<accession>A0AAV2KSU9</accession>
<evidence type="ECO:0000256" key="1">
    <source>
        <dbReference type="SAM" id="MobiDB-lite"/>
    </source>
</evidence>
<evidence type="ECO:0000313" key="3">
    <source>
        <dbReference type="Proteomes" id="UP001497482"/>
    </source>
</evidence>
<reference evidence="2 3" key="1">
    <citation type="submission" date="2024-04" db="EMBL/GenBank/DDBJ databases">
        <authorList>
            <person name="Waldvogel A.-M."/>
            <person name="Schoenle A."/>
        </authorList>
    </citation>
    <scope>NUCLEOTIDE SEQUENCE [LARGE SCALE GENOMIC DNA]</scope>
</reference>
<evidence type="ECO:0000313" key="2">
    <source>
        <dbReference type="EMBL" id="CAL1591266.1"/>
    </source>
</evidence>
<organism evidence="2 3">
    <name type="scientific">Knipowitschia caucasica</name>
    <name type="common">Caucasian dwarf goby</name>
    <name type="synonym">Pomatoschistus caucasicus</name>
    <dbReference type="NCBI Taxonomy" id="637954"/>
    <lineage>
        <taxon>Eukaryota</taxon>
        <taxon>Metazoa</taxon>
        <taxon>Chordata</taxon>
        <taxon>Craniata</taxon>
        <taxon>Vertebrata</taxon>
        <taxon>Euteleostomi</taxon>
        <taxon>Actinopterygii</taxon>
        <taxon>Neopterygii</taxon>
        <taxon>Teleostei</taxon>
        <taxon>Neoteleostei</taxon>
        <taxon>Acanthomorphata</taxon>
        <taxon>Gobiaria</taxon>
        <taxon>Gobiiformes</taxon>
        <taxon>Gobioidei</taxon>
        <taxon>Gobiidae</taxon>
        <taxon>Gobiinae</taxon>
        <taxon>Knipowitschia</taxon>
    </lineage>
</organism>
<keyword evidence="3" id="KW-1185">Reference proteome</keyword>